<protein>
    <submittedName>
        <fullName evidence="1">Uncharacterized protein</fullName>
    </submittedName>
</protein>
<organism evidence="1 2">
    <name type="scientific">Candidatus Vogelbacteria bacterium RIFOXYD1_FULL_51_18</name>
    <dbReference type="NCBI Taxonomy" id="1802440"/>
    <lineage>
        <taxon>Bacteria</taxon>
        <taxon>Candidatus Vogeliibacteriota</taxon>
    </lineage>
</organism>
<evidence type="ECO:0000313" key="1">
    <source>
        <dbReference type="EMBL" id="OHA61547.1"/>
    </source>
</evidence>
<dbReference type="EMBL" id="MHTL01000001">
    <property type="protein sequence ID" value="OHA61547.1"/>
    <property type="molecule type" value="Genomic_DNA"/>
</dbReference>
<comment type="caution">
    <text evidence="1">The sequence shown here is derived from an EMBL/GenBank/DDBJ whole genome shotgun (WGS) entry which is preliminary data.</text>
</comment>
<dbReference type="STRING" id="1802440.A2569_03490"/>
<accession>A0A1G2QM95</accession>
<name>A0A1G2QM95_9BACT</name>
<dbReference type="AlphaFoldDB" id="A0A1G2QM95"/>
<dbReference type="Proteomes" id="UP000177090">
    <property type="component" value="Unassembled WGS sequence"/>
</dbReference>
<gene>
    <name evidence="1" type="ORF">A2569_03490</name>
</gene>
<evidence type="ECO:0000313" key="2">
    <source>
        <dbReference type="Proteomes" id="UP000177090"/>
    </source>
</evidence>
<reference evidence="1 2" key="1">
    <citation type="journal article" date="2016" name="Nat. Commun.">
        <title>Thousands of microbial genomes shed light on interconnected biogeochemical processes in an aquifer system.</title>
        <authorList>
            <person name="Anantharaman K."/>
            <person name="Brown C.T."/>
            <person name="Hug L.A."/>
            <person name="Sharon I."/>
            <person name="Castelle C.J."/>
            <person name="Probst A.J."/>
            <person name="Thomas B.C."/>
            <person name="Singh A."/>
            <person name="Wilkins M.J."/>
            <person name="Karaoz U."/>
            <person name="Brodie E.L."/>
            <person name="Williams K.H."/>
            <person name="Hubbard S.S."/>
            <person name="Banfield J.F."/>
        </authorList>
    </citation>
    <scope>NUCLEOTIDE SEQUENCE [LARGE SCALE GENOMIC DNA]</scope>
</reference>
<sequence>MEAPRGETGEGQVDYAHDARYVRDLRAWNEAQLAVMFSERYQEDVAARLGKPRRELTEDDIVDDWARQGSEQFRREHGNDPAFYRLRGAA</sequence>
<proteinExistence type="predicted"/>